<proteinExistence type="predicted"/>
<reference evidence="1" key="1">
    <citation type="submission" date="2024-06" db="EMBL/GenBank/DDBJ databases">
        <authorList>
            <person name="Liu X."/>
            <person name="Lenzi L."/>
            <person name="Haldenby T S."/>
            <person name="Uol C."/>
        </authorList>
    </citation>
    <scope>NUCLEOTIDE SEQUENCE</scope>
</reference>
<dbReference type="SUPFAM" id="SSF54648">
    <property type="entry name" value="DLC"/>
    <property type="match status" value="1"/>
</dbReference>
<dbReference type="InterPro" id="IPR001372">
    <property type="entry name" value="Dynein_light_chain_typ-1/2"/>
</dbReference>
<dbReference type="GO" id="GO:0030286">
    <property type="term" value="C:dynein complex"/>
    <property type="evidence" value="ECO:0007669"/>
    <property type="project" value="InterPro"/>
</dbReference>
<dbReference type="EMBL" id="CAXLJL010000501">
    <property type="protein sequence ID" value="CAL5138552.1"/>
    <property type="molecule type" value="Genomic_DNA"/>
</dbReference>
<dbReference type="CDD" id="cd21454">
    <property type="entry name" value="DLC-like_TAL"/>
    <property type="match status" value="1"/>
</dbReference>
<name>A0AAV2TM71_CALDB</name>
<evidence type="ECO:0008006" key="3">
    <source>
        <dbReference type="Google" id="ProtNLM"/>
    </source>
</evidence>
<dbReference type="Pfam" id="PF01221">
    <property type="entry name" value="Dynein_light"/>
    <property type="match status" value="1"/>
</dbReference>
<dbReference type="GO" id="GO:0007017">
    <property type="term" value="P:microtubule-based process"/>
    <property type="evidence" value="ECO:0007669"/>
    <property type="project" value="InterPro"/>
</dbReference>
<gene>
    <name evidence="1" type="ORF">CDAUBV1_LOCUS13379</name>
</gene>
<dbReference type="Proteomes" id="UP001497525">
    <property type="component" value="Unassembled WGS sequence"/>
</dbReference>
<accession>A0AAV2TM71</accession>
<dbReference type="SMART" id="SM01375">
    <property type="entry name" value="Dynein_light"/>
    <property type="match status" value="1"/>
</dbReference>
<sequence>MDPYLSDFIAMDKDRKEYVLPEELEEYRKRKNLDFTFPKKWQELFNPENKQKISLEQICKVRRLDIKEARKEYGPLPEVLQDVTIIESDMPENLKISVCETISEGFMNYTDDEPEFVRHIKKTLDKKHGKPWHVTVIVGRYCSFYTYEMGYNFVFKRNNRIFLIYKTPDCT</sequence>
<dbReference type="Gene3D" id="3.30.740.10">
    <property type="entry name" value="Protein Inhibitor Of Neuronal Nitric Oxide Synthase"/>
    <property type="match status" value="1"/>
</dbReference>
<dbReference type="InterPro" id="IPR037177">
    <property type="entry name" value="DLC_sf"/>
</dbReference>
<comment type="caution">
    <text evidence="1">The sequence shown here is derived from an EMBL/GenBank/DDBJ whole genome shotgun (WGS) entry which is preliminary data.</text>
</comment>
<evidence type="ECO:0000313" key="2">
    <source>
        <dbReference type="Proteomes" id="UP001497525"/>
    </source>
</evidence>
<organism evidence="1 2">
    <name type="scientific">Calicophoron daubneyi</name>
    <name type="common">Rumen fluke</name>
    <name type="synonym">Paramphistomum daubneyi</name>
    <dbReference type="NCBI Taxonomy" id="300641"/>
    <lineage>
        <taxon>Eukaryota</taxon>
        <taxon>Metazoa</taxon>
        <taxon>Spiralia</taxon>
        <taxon>Lophotrochozoa</taxon>
        <taxon>Platyhelminthes</taxon>
        <taxon>Trematoda</taxon>
        <taxon>Digenea</taxon>
        <taxon>Plagiorchiida</taxon>
        <taxon>Pronocephalata</taxon>
        <taxon>Paramphistomoidea</taxon>
        <taxon>Paramphistomidae</taxon>
        <taxon>Calicophoron</taxon>
    </lineage>
</organism>
<evidence type="ECO:0000313" key="1">
    <source>
        <dbReference type="EMBL" id="CAL5138552.1"/>
    </source>
</evidence>
<protein>
    <recommendedName>
        <fullName evidence="3">Dynein light chain</fullName>
    </recommendedName>
</protein>
<dbReference type="AlphaFoldDB" id="A0AAV2TM71"/>